<feature type="region of interest" description="Disordered" evidence="1">
    <location>
        <begin position="1"/>
        <end position="67"/>
    </location>
</feature>
<feature type="compositionally biased region" description="Basic and acidic residues" evidence="1">
    <location>
        <begin position="84"/>
        <end position="93"/>
    </location>
</feature>
<dbReference type="Proteomes" id="UP000194151">
    <property type="component" value="Chromosome"/>
</dbReference>
<dbReference type="AlphaFoldDB" id="A0A1W6YN10"/>
<protein>
    <recommendedName>
        <fullName evidence="4">MatE family transporter</fullName>
    </recommendedName>
</protein>
<name>A0A1W6YN10_9BORD</name>
<reference evidence="2 3" key="1">
    <citation type="submission" date="2017-05" db="EMBL/GenBank/DDBJ databases">
        <title>Complete and WGS of Bordetella genogroups.</title>
        <authorList>
            <person name="Spilker T."/>
            <person name="LiPuma J."/>
        </authorList>
    </citation>
    <scope>NUCLEOTIDE SEQUENCE [LARGE SCALE GENOMIC DNA]</scope>
    <source>
        <strain evidence="2 3">AU19157</strain>
    </source>
</reference>
<organism evidence="2 3">
    <name type="scientific">Bordetella genomosp. 8</name>
    <dbReference type="NCBI Taxonomy" id="1416806"/>
    <lineage>
        <taxon>Bacteria</taxon>
        <taxon>Pseudomonadati</taxon>
        <taxon>Pseudomonadota</taxon>
        <taxon>Betaproteobacteria</taxon>
        <taxon>Burkholderiales</taxon>
        <taxon>Alcaligenaceae</taxon>
        <taxon>Bordetella</taxon>
    </lineage>
</organism>
<feature type="compositionally biased region" description="Low complexity" evidence="1">
    <location>
        <begin position="37"/>
        <end position="51"/>
    </location>
</feature>
<keyword evidence="3" id="KW-1185">Reference proteome</keyword>
<evidence type="ECO:0008006" key="4">
    <source>
        <dbReference type="Google" id="ProtNLM"/>
    </source>
</evidence>
<evidence type="ECO:0000313" key="3">
    <source>
        <dbReference type="Proteomes" id="UP000194151"/>
    </source>
</evidence>
<gene>
    <name evidence="2" type="ORF">CAL12_17625</name>
</gene>
<dbReference type="KEGG" id="bgv:CAL12_17625"/>
<evidence type="ECO:0000313" key="2">
    <source>
        <dbReference type="EMBL" id="ARP82457.1"/>
    </source>
</evidence>
<evidence type="ECO:0000256" key="1">
    <source>
        <dbReference type="SAM" id="MobiDB-lite"/>
    </source>
</evidence>
<dbReference type="EMBL" id="CP021108">
    <property type="protein sequence ID" value="ARP82457.1"/>
    <property type="molecule type" value="Genomic_DNA"/>
</dbReference>
<feature type="region of interest" description="Disordered" evidence="1">
    <location>
        <begin position="74"/>
        <end position="93"/>
    </location>
</feature>
<proteinExistence type="predicted"/>
<dbReference type="RefSeq" id="WP_086065823.1">
    <property type="nucleotide sequence ID" value="NZ_CP021108.1"/>
</dbReference>
<sequence>MATRYNPDADLAGASLPGHGNRALGPSDSSDSASDLGPGAPDTDTDSTGTGDRADVEGEPDGPVADDIAIDRIVGEEEAGLAHTRPEPTRNGG</sequence>
<dbReference type="OrthoDB" id="8637338at2"/>
<accession>A0A1W6YN10</accession>